<sequence length="644" mass="65926" precursor="true">MHSNARVVGCSWIATGLALWCLVMGRAAAGQVQLEYAPFTYSRVAALPDERRLVVGSALATLGPTIGERATLHPTPLPGGSGSDVARAVALDRSGNIWIAGDTDSDDFMLVNPIVSQKVPYRTAGFVLELDPTGQKLLFATYLGGQQRSTSSLRGYATSATAIATDASGNVYVGGSTNESDFPTTPNAFLSGKGGTDAFTNSYVYTYFVKISTAGKLVYSTQLATGASACIGGSRCVNHLSTFASVSDLAVDSGGIVTVAGVMGGDYNTNGGYITRIAADGSKPIFSGAISGNRWVNSVTMAQDSGGNVNVFGVYSTLVANDPGIQPAFLPGATGLFAAKWNSSWIYSTDLGLAPDAHAAGVALDSAGNAYLAGTSSSAQFPTLAGVPALGADFVLRLDAAGAKALQLFRFPTGVVTGPPVFEADGRLMIPGAHGALLHLPPGYAFDAPAIVAFGNSASYELNTGIYKGSLISIFGFGLGGAVQIGGLPAQMLYSGTNQINVQVPFAIAAFSTTALQVGSLSLQVPAAQSLGIFTSDGTHAAALNQDGAVNTAANPAASGSIVTVFGTGATWPSYGAMVLDESEDQFTVSDTAGTPLQILYQGASPGLIYGVFQMNLKLPAVFSGPFTLHSRDLVGNAVQVYVR</sequence>
<dbReference type="PANTHER" id="PTHR35580:SF1">
    <property type="entry name" value="PHYTASE-LIKE DOMAIN-CONTAINING PROTEIN"/>
    <property type="match status" value="1"/>
</dbReference>
<proteinExistence type="predicted"/>
<dbReference type="Pfam" id="PF06739">
    <property type="entry name" value="SBBP"/>
    <property type="match status" value="2"/>
</dbReference>
<dbReference type="AlphaFoldDB" id="Q01WG6"/>
<accession>Q01WG6</accession>
<dbReference type="NCBIfam" id="TIGR03437">
    <property type="entry name" value="Soli_cterm"/>
    <property type="match status" value="1"/>
</dbReference>
<dbReference type="InterPro" id="IPR010620">
    <property type="entry name" value="SBBP_repeat"/>
</dbReference>
<gene>
    <name evidence="1" type="ordered locus">Acid_5044</name>
</gene>
<dbReference type="eggNOG" id="COG0823">
    <property type="taxonomic scope" value="Bacteria"/>
</dbReference>
<protein>
    <submittedName>
        <fullName evidence="1">Uncharacterized protein</fullName>
    </submittedName>
</protein>
<evidence type="ECO:0000313" key="1">
    <source>
        <dbReference type="EMBL" id="ABJ85999.1"/>
    </source>
</evidence>
<dbReference type="KEGG" id="sus:Acid_5044"/>
<reference evidence="1" key="1">
    <citation type="submission" date="2006-10" db="EMBL/GenBank/DDBJ databases">
        <title>Complete sequence of Solibacter usitatus Ellin6076.</title>
        <authorList>
            <consortium name="US DOE Joint Genome Institute"/>
            <person name="Copeland A."/>
            <person name="Lucas S."/>
            <person name="Lapidus A."/>
            <person name="Barry K."/>
            <person name="Detter J.C."/>
            <person name="Glavina del Rio T."/>
            <person name="Hammon N."/>
            <person name="Israni S."/>
            <person name="Dalin E."/>
            <person name="Tice H."/>
            <person name="Pitluck S."/>
            <person name="Thompson L.S."/>
            <person name="Brettin T."/>
            <person name="Bruce D."/>
            <person name="Han C."/>
            <person name="Tapia R."/>
            <person name="Gilna P."/>
            <person name="Schmutz J."/>
            <person name="Larimer F."/>
            <person name="Land M."/>
            <person name="Hauser L."/>
            <person name="Kyrpides N."/>
            <person name="Mikhailova N."/>
            <person name="Janssen P.H."/>
            <person name="Kuske C.R."/>
            <person name="Richardson P."/>
        </authorList>
    </citation>
    <scope>NUCLEOTIDE SEQUENCE</scope>
    <source>
        <strain evidence="1">Ellin6076</strain>
    </source>
</reference>
<name>Q01WG6_SOLUE</name>
<organism evidence="1">
    <name type="scientific">Solibacter usitatus (strain Ellin6076)</name>
    <dbReference type="NCBI Taxonomy" id="234267"/>
    <lineage>
        <taxon>Bacteria</taxon>
        <taxon>Pseudomonadati</taxon>
        <taxon>Acidobacteriota</taxon>
        <taxon>Terriglobia</taxon>
        <taxon>Bryobacterales</taxon>
        <taxon>Solibacteraceae</taxon>
        <taxon>Candidatus Solibacter</taxon>
    </lineage>
</organism>
<dbReference type="SUPFAM" id="SSF101898">
    <property type="entry name" value="NHL repeat"/>
    <property type="match status" value="1"/>
</dbReference>
<dbReference type="InterPro" id="IPR017803">
    <property type="entry name" value="CHP03437_C"/>
</dbReference>
<dbReference type="OrthoDB" id="7156875at2"/>
<dbReference type="InParanoid" id="Q01WG6"/>
<dbReference type="InterPro" id="IPR052918">
    <property type="entry name" value="Motility_Chemotaxis_Reg"/>
</dbReference>
<dbReference type="PANTHER" id="PTHR35580">
    <property type="entry name" value="CELL SURFACE GLYCOPROTEIN (S-LAYER PROTEIN)-LIKE PROTEIN"/>
    <property type="match status" value="1"/>
</dbReference>
<dbReference type="EMBL" id="CP000473">
    <property type="protein sequence ID" value="ABJ85999.1"/>
    <property type="molecule type" value="Genomic_DNA"/>
</dbReference>
<dbReference type="STRING" id="234267.Acid_5044"/>
<dbReference type="HOGENOM" id="CLU_425071_0_0_0"/>